<proteinExistence type="predicted"/>
<gene>
    <name evidence="1" type="ORF">KPL71_024356</name>
</gene>
<evidence type="ECO:0000313" key="1">
    <source>
        <dbReference type="EMBL" id="KAH9699458.1"/>
    </source>
</evidence>
<evidence type="ECO:0000313" key="2">
    <source>
        <dbReference type="Proteomes" id="UP000829398"/>
    </source>
</evidence>
<sequence>MLKFEDGSTQPPSADDLFGILGLDFKDKLLNANWNYLLADEQHTGEDSTMSMNAPELSAGFYSVKEGILQSSSLSGMGTNHLFEAVVSRANFVWKQISDDNVSYRTTLTQISSSSIPTNSLSTAQDNGGNCSQTTSICGSHISSWVEQGQSVKRDGSVSTTYSEKNDETAKSNSRRLNLGLCSIEALLERTVKHMLFLQSMTNHADKPKTNRGIKGIGDSSCLKLHIVSKERGYWDVTRMEIFMSLVRLLEQTVKSCTLVNALDNDNVMLHHSFPPATSIAATSRPSSLQRATSY</sequence>
<accession>A0ACB8IR43</accession>
<keyword evidence="2" id="KW-1185">Reference proteome</keyword>
<dbReference type="EMBL" id="CM039177">
    <property type="protein sequence ID" value="KAH9699458.1"/>
    <property type="molecule type" value="Genomic_DNA"/>
</dbReference>
<comment type="caution">
    <text evidence="1">The sequence shown here is derived from an EMBL/GenBank/DDBJ whole genome shotgun (WGS) entry which is preliminary data.</text>
</comment>
<protein>
    <submittedName>
        <fullName evidence="1">Transcription factor LHW</fullName>
    </submittedName>
</protein>
<dbReference type="Proteomes" id="UP000829398">
    <property type="component" value="Chromosome 8"/>
</dbReference>
<organism evidence="1 2">
    <name type="scientific">Citrus sinensis</name>
    <name type="common">Sweet orange</name>
    <name type="synonym">Citrus aurantium var. sinensis</name>
    <dbReference type="NCBI Taxonomy" id="2711"/>
    <lineage>
        <taxon>Eukaryota</taxon>
        <taxon>Viridiplantae</taxon>
        <taxon>Streptophyta</taxon>
        <taxon>Embryophyta</taxon>
        <taxon>Tracheophyta</taxon>
        <taxon>Spermatophyta</taxon>
        <taxon>Magnoliopsida</taxon>
        <taxon>eudicotyledons</taxon>
        <taxon>Gunneridae</taxon>
        <taxon>Pentapetalae</taxon>
        <taxon>rosids</taxon>
        <taxon>malvids</taxon>
        <taxon>Sapindales</taxon>
        <taxon>Rutaceae</taxon>
        <taxon>Aurantioideae</taxon>
        <taxon>Citrus</taxon>
    </lineage>
</organism>
<name>A0ACB8IR43_CITSI</name>
<reference evidence="2" key="1">
    <citation type="journal article" date="2023" name="Hortic. Res.">
        <title>A chromosome-level phased genome enabling allele-level studies in sweet orange: a case study on citrus Huanglongbing tolerance.</title>
        <authorList>
            <person name="Wu B."/>
            <person name="Yu Q."/>
            <person name="Deng Z."/>
            <person name="Duan Y."/>
            <person name="Luo F."/>
            <person name="Gmitter F. Jr."/>
        </authorList>
    </citation>
    <scope>NUCLEOTIDE SEQUENCE [LARGE SCALE GENOMIC DNA]</scope>
    <source>
        <strain evidence="2">cv. Valencia</strain>
    </source>
</reference>